<keyword evidence="3" id="KW-1185">Reference proteome</keyword>
<evidence type="ECO:0000259" key="1">
    <source>
        <dbReference type="Pfam" id="PF01261"/>
    </source>
</evidence>
<dbReference type="STRING" id="1166337.SAMN05192580_1735"/>
<dbReference type="InterPro" id="IPR036237">
    <property type="entry name" value="Xyl_isomerase-like_sf"/>
</dbReference>
<dbReference type="EMBL" id="FOZG01000001">
    <property type="protein sequence ID" value="SFR90541.1"/>
    <property type="molecule type" value="Genomic_DNA"/>
</dbReference>
<dbReference type="RefSeq" id="WP_093313292.1">
    <property type="nucleotide sequence ID" value="NZ_FOZG01000001.1"/>
</dbReference>
<gene>
    <name evidence="2" type="ORF">SAMN05192580_1735</name>
</gene>
<sequence>MADALGPADLVFCSPPRDDVPLLDRLGPVAAAGFAGISLLPGDIWRLEEAGMPAAEIAARIADAGLAVREVDCIACWLPSHDQAVRSPMNDLLQTLTPERVIAAAARIGAPSVVVVEMMGTAAPSLDEAAAAFARVCDLAAEHGLKAQIEALPPGNIKSVHGAARIVEAAGRANGGLTVDTWHLFRGGSTLADLAAIPPGRIHTVQINDAPATPADDLLRETMNARLLPGEGDFDLLGFVRTLDAIGSTAPIGVEVFRAGQAGTPIGETADQWMRAARALLGQARGMA</sequence>
<accession>A0A1I6KH37</accession>
<dbReference type="Proteomes" id="UP000198824">
    <property type="component" value="Unassembled WGS sequence"/>
</dbReference>
<protein>
    <submittedName>
        <fullName evidence="2">Sugar phosphate isomerase/epimerase</fullName>
    </submittedName>
</protein>
<proteinExistence type="predicted"/>
<dbReference type="GO" id="GO:0016853">
    <property type="term" value="F:isomerase activity"/>
    <property type="evidence" value="ECO:0007669"/>
    <property type="project" value="UniProtKB-KW"/>
</dbReference>
<dbReference type="AlphaFoldDB" id="A0A1I6KH37"/>
<organism evidence="2 3">
    <name type="scientific">Sphingomonas jatrophae</name>
    <dbReference type="NCBI Taxonomy" id="1166337"/>
    <lineage>
        <taxon>Bacteria</taxon>
        <taxon>Pseudomonadati</taxon>
        <taxon>Pseudomonadota</taxon>
        <taxon>Alphaproteobacteria</taxon>
        <taxon>Sphingomonadales</taxon>
        <taxon>Sphingomonadaceae</taxon>
        <taxon>Sphingomonas</taxon>
    </lineage>
</organism>
<dbReference type="OrthoDB" id="7507692at2"/>
<evidence type="ECO:0000313" key="2">
    <source>
        <dbReference type="EMBL" id="SFR90541.1"/>
    </source>
</evidence>
<feature type="domain" description="Xylose isomerase-like TIM barrel" evidence="1">
    <location>
        <begin position="29"/>
        <end position="275"/>
    </location>
</feature>
<dbReference type="Pfam" id="PF01261">
    <property type="entry name" value="AP_endonuc_2"/>
    <property type="match status" value="1"/>
</dbReference>
<dbReference type="PANTHER" id="PTHR12110">
    <property type="entry name" value="HYDROXYPYRUVATE ISOMERASE"/>
    <property type="match status" value="1"/>
</dbReference>
<dbReference type="Gene3D" id="3.20.20.150">
    <property type="entry name" value="Divalent-metal-dependent TIM barrel enzymes"/>
    <property type="match status" value="1"/>
</dbReference>
<dbReference type="PANTHER" id="PTHR12110:SF48">
    <property type="entry name" value="BLL3656 PROTEIN"/>
    <property type="match status" value="1"/>
</dbReference>
<keyword evidence="2" id="KW-0413">Isomerase</keyword>
<dbReference type="InterPro" id="IPR013022">
    <property type="entry name" value="Xyl_isomerase-like_TIM-brl"/>
</dbReference>
<reference evidence="2 3" key="1">
    <citation type="submission" date="2016-10" db="EMBL/GenBank/DDBJ databases">
        <authorList>
            <person name="de Groot N.N."/>
        </authorList>
    </citation>
    <scope>NUCLEOTIDE SEQUENCE [LARGE SCALE GENOMIC DNA]</scope>
    <source>
        <strain evidence="2 3">S5-249</strain>
    </source>
</reference>
<dbReference type="SUPFAM" id="SSF51658">
    <property type="entry name" value="Xylose isomerase-like"/>
    <property type="match status" value="1"/>
</dbReference>
<name>A0A1I6KH37_9SPHN</name>
<evidence type="ECO:0000313" key="3">
    <source>
        <dbReference type="Proteomes" id="UP000198824"/>
    </source>
</evidence>
<dbReference type="InterPro" id="IPR050312">
    <property type="entry name" value="IolE/XylAMocC-like"/>
</dbReference>